<organism evidence="2 3">
    <name type="scientific">Kwoniella shivajii</name>
    <dbReference type="NCBI Taxonomy" id="564305"/>
    <lineage>
        <taxon>Eukaryota</taxon>
        <taxon>Fungi</taxon>
        <taxon>Dikarya</taxon>
        <taxon>Basidiomycota</taxon>
        <taxon>Agaricomycotina</taxon>
        <taxon>Tremellomycetes</taxon>
        <taxon>Tremellales</taxon>
        <taxon>Cryptococcaceae</taxon>
        <taxon>Kwoniella</taxon>
    </lineage>
</organism>
<dbReference type="GeneID" id="87952277"/>
<evidence type="ECO:0000256" key="1">
    <source>
        <dbReference type="SAM" id="MobiDB-lite"/>
    </source>
</evidence>
<dbReference type="RefSeq" id="XP_062787983.1">
    <property type="nucleotide sequence ID" value="XM_062931932.1"/>
</dbReference>
<evidence type="ECO:0008006" key="4">
    <source>
        <dbReference type="Google" id="ProtNLM"/>
    </source>
</evidence>
<dbReference type="EMBL" id="CP141881">
    <property type="protein sequence ID" value="WRT63243.1"/>
    <property type="molecule type" value="Genomic_DNA"/>
</dbReference>
<keyword evidence="3" id="KW-1185">Reference proteome</keyword>
<reference evidence="2 3" key="1">
    <citation type="submission" date="2024-01" db="EMBL/GenBank/DDBJ databases">
        <title>Comparative genomics of Cryptococcus and Kwoniella reveals pathogenesis evolution and contrasting modes of karyotype evolution via chromosome fusion or intercentromeric recombination.</title>
        <authorList>
            <person name="Coelho M.A."/>
            <person name="David-Palma M."/>
            <person name="Shea T."/>
            <person name="Bowers K."/>
            <person name="McGinley-Smith S."/>
            <person name="Mohammad A.W."/>
            <person name="Gnirke A."/>
            <person name="Yurkov A.M."/>
            <person name="Nowrousian M."/>
            <person name="Sun S."/>
            <person name="Cuomo C.A."/>
            <person name="Heitman J."/>
        </authorList>
    </citation>
    <scope>NUCLEOTIDE SEQUENCE [LARGE SCALE GENOMIC DNA]</scope>
    <source>
        <strain evidence="2">CBS 11374</strain>
    </source>
</reference>
<dbReference type="Proteomes" id="UP001329825">
    <property type="component" value="Chromosome 1"/>
</dbReference>
<sequence>MLPTQPLNCGKRWWAPPDVNYNFNSRFAWPSPHPSVAEAAAASGAMGGAGAATGAAEGAAANFASHAAAGGAGGMPPRGPWGHQPHYYDGYSRYGRYGRRWGRRPGFGRLTWLLIGIGGTAWYFKHKEHRKEEFQKYLSDPSSVSQPDTQKNWGRQNHCRHRPLAASQQLADVNTSHNHSTIPTSFPEQSDEDKMAWGWGAWRERKAAREEAWRRSRQDKEQFPKEAVQTNMPQEKPQAKAAEMSATTMPTEGEEMSKIKEAVEKLWEEKKQDTFSAQAAANEKTKEYARQKLDKLSSAIEALKEWVKEEDAEKLQKAEKKWV</sequence>
<proteinExistence type="predicted"/>
<evidence type="ECO:0000313" key="3">
    <source>
        <dbReference type="Proteomes" id="UP001329825"/>
    </source>
</evidence>
<evidence type="ECO:0000313" key="2">
    <source>
        <dbReference type="EMBL" id="WRT63243.1"/>
    </source>
</evidence>
<gene>
    <name evidence="2" type="ORF">IL334_000146</name>
</gene>
<protein>
    <recommendedName>
        <fullName evidence="4">Peroxin-14</fullName>
    </recommendedName>
</protein>
<accession>A0ABZ1CNG9</accession>
<name>A0ABZ1CNG9_9TREE</name>
<feature type="compositionally biased region" description="Basic and acidic residues" evidence="1">
    <location>
        <begin position="214"/>
        <end position="224"/>
    </location>
</feature>
<feature type="region of interest" description="Disordered" evidence="1">
    <location>
        <begin position="214"/>
        <end position="241"/>
    </location>
</feature>